<evidence type="ECO:0000256" key="1">
    <source>
        <dbReference type="SAM" id="Coils"/>
    </source>
</evidence>
<dbReference type="GeneID" id="77417879"/>
<name>A0A9E7N1X1_9CAUD</name>
<keyword evidence="1" id="KW-0175">Coiled coil</keyword>
<evidence type="ECO:0000313" key="2">
    <source>
        <dbReference type="EMBL" id="USW07573.1"/>
    </source>
</evidence>
<feature type="coiled-coil region" evidence="1">
    <location>
        <begin position="26"/>
        <end position="53"/>
    </location>
</feature>
<accession>A0A9E7N1X1</accession>
<evidence type="ECO:0000313" key="3">
    <source>
        <dbReference type="Proteomes" id="UP001056818"/>
    </source>
</evidence>
<sequence>MTNQEYEEACLTAAMAYDRFEGEHKLKQIDEHIAQVEKILASLQEMRREIVNQYNLNKSGLVFTHHPIYPCCSAGNHDIDETGHCRDCAKTMAEILNGY</sequence>
<reference evidence="2" key="1">
    <citation type="submission" date="2022-06" db="EMBL/GenBank/DDBJ databases">
        <title>Three novel Salmonella bacteriophage and their application in different food matrices.</title>
        <authorList>
            <person name="Li Y."/>
            <person name="Lv P."/>
            <person name="Shi D."/>
            <person name="Zhao H."/>
            <person name="Yuan X."/>
            <person name="Jin X."/>
            <person name="Wang X."/>
        </authorList>
    </citation>
    <scope>NUCLEOTIDE SEQUENCE</scope>
</reference>
<organism evidence="2 3">
    <name type="scientific">Salmonella phage GRNsp27</name>
    <dbReference type="NCBI Taxonomy" id="2959429"/>
    <lineage>
        <taxon>Viruses</taxon>
        <taxon>Duplodnaviria</taxon>
        <taxon>Heunggongvirae</taxon>
        <taxon>Uroviricota</taxon>
        <taxon>Caudoviricetes</taxon>
        <taxon>Sarkviridae</taxon>
        <taxon>Guernseyvirinae</taxon>
        <taxon>Cornellvirus</taxon>
        <taxon>Cornellvirus GRNsp27</taxon>
    </lineage>
</organism>
<proteinExistence type="predicted"/>
<dbReference type="KEGG" id="vg:77417879"/>
<dbReference type="Proteomes" id="UP001056818">
    <property type="component" value="Segment"/>
</dbReference>
<protein>
    <submittedName>
        <fullName evidence="2">Uncharacterized protein</fullName>
    </submittedName>
</protein>
<dbReference type="EMBL" id="ON720976">
    <property type="protein sequence ID" value="USW07573.1"/>
    <property type="molecule type" value="Genomic_DNA"/>
</dbReference>
<keyword evidence="3" id="KW-1185">Reference proteome</keyword>
<dbReference type="RefSeq" id="YP_010582208.1">
    <property type="nucleotide sequence ID" value="NC_069147.1"/>
</dbReference>